<protein>
    <submittedName>
        <fullName evidence="2">Uncharacterized protein</fullName>
    </submittedName>
</protein>
<dbReference type="EMBL" id="JALJOR010000001">
    <property type="protein sequence ID" value="KAK9829406.1"/>
    <property type="molecule type" value="Genomic_DNA"/>
</dbReference>
<feature type="compositionally biased region" description="Basic residues" evidence="1">
    <location>
        <begin position="62"/>
        <end position="74"/>
    </location>
</feature>
<evidence type="ECO:0000313" key="2">
    <source>
        <dbReference type="EMBL" id="KAK9829406.1"/>
    </source>
</evidence>
<evidence type="ECO:0000313" key="3">
    <source>
        <dbReference type="Proteomes" id="UP001489004"/>
    </source>
</evidence>
<feature type="region of interest" description="Disordered" evidence="1">
    <location>
        <begin position="1"/>
        <end position="84"/>
    </location>
</feature>
<proteinExistence type="predicted"/>
<evidence type="ECO:0000256" key="1">
    <source>
        <dbReference type="SAM" id="MobiDB-lite"/>
    </source>
</evidence>
<feature type="compositionally biased region" description="Basic and acidic residues" evidence="1">
    <location>
        <begin position="75"/>
        <end position="84"/>
    </location>
</feature>
<feature type="compositionally biased region" description="Basic and acidic residues" evidence="1">
    <location>
        <begin position="33"/>
        <end position="45"/>
    </location>
</feature>
<dbReference type="Proteomes" id="UP001489004">
    <property type="component" value="Unassembled WGS sequence"/>
</dbReference>
<accession>A0AAW1R6Q7</accession>
<feature type="compositionally biased region" description="Basic and acidic residues" evidence="1">
    <location>
        <begin position="168"/>
        <end position="178"/>
    </location>
</feature>
<feature type="compositionally biased region" description="Basic and acidic residues" evidence="1">
    <location>
        <begin position="222"/>
        <end position="232"/>
    </location>
</feature>
<feature type="region of interest" description="Disordered" evidence="1">
    <location>
        <begin position="158"/>
        <end position="253"/>
    </location>
</feature>
<dbReference type="AlphaFoldDB" id="A0AAW1R6Q7"/>
<sequence>MASAAAVAPGEQQAPPQDDDSLDQHRRSLQRSLEQHYSRPDEHLQHRSPSYMRESFAPMNTHHMHSVKPARAQHKAPDRQQSETMNEMRNRLIARMQQANEAKMRVDDRKRQTKRTTKPATLQLPSAFEPAVWKCSISPNSSPKAAENRERARAYADTLKASRSLPASRDHTPKKLRDAGPAGPAATHLAASLPATPRQDRPGWGSQRKPQRLTRQVSQPRHTFDWEKELRSPRMPSPNKPLTGWETNEPDQGPMMFRRGWTPDRAPCPHLTSFWAASGSSCENEEGDLRAQGSVGQWARLSPARFRLSSSITISHHGWSFRLVAAAQITPPAAARPCKKAPRT</sequence>
<feature type="region of interest" description="Disordered" evidence="1">
    <location>
        <begin position="99"/>
        <end position="124"/>
    </location>
</feature>
<comment type="caution">
    <text evidence="2">The sequence shown here is derived from an EMBL/GenBank/DDBJ whole genome shotgun (WGS) entry which is preliminary data.</text>
</comment>
<reference evidence="2 3" key="1">
    <citation type="journal article" date="2024" name="Nat. Commun.">
        <title>Phylogenomics reveals the evolutionary origins of lichenization in chlorophyte algae.</title>
        <authorList>
            <person name="Puginier C."/>
            <person name="Libourel C."/>
            <person name="Otte J."/>
            <person name="Skaloud P."/>
            <person name="Haon M."/>
            <person name="Grisel S."/>
            <person name="Petersen M."/>
            <person name="Berrin J.G."/>
            <person name="Delaux P.M."/>
            <person name="Dal Grande F."/>
            <person name="Keller J."/>
        </authorList>
    </citation>
    <scope>NUCLEOTIDE SEQUENCE [LARGE SCALE GENOMIC DNA]</scope>
    <source>
        <strain evidence="2 3">SAG 2043</strain>
    </source>
</reference>
<gene>
    <name evidence="2" type="ORF">WJX72_005659</name>
</gene>
<organism evidence="2 3">
    <name type="scientific">[Myrmecia] bisecta</name>
    <dbReference type="NCBI Taxonomy" id="41462"/>
    <lineage>
        <taxon>Eukaryota</taxon>
        <taxon>Viridiplantae</taxon>
        <taxon>Chlorophyta</taxon>
        <taxon>core chlorophytes</taxon>
        <taxon>Trebouxiophyceae</taxon>
        <taxon>Trebouxiales</taxon>
        <taxon>Trebouxiaceae</taxon>
        <taxon>Myrmecia</taxon>
    </lineage>
</organism>
<name>A0AAW1R6Q7_9CHLO</name>
<keyword evidence="3" id="KW-1185">Reference proteome</keyword>